<dbReference type="RefSeq" id="WP_377324257.1">
    <property type="nucleotide sequence ID" value="NZ_JBHSNG010000002.1"/>
</dbReference>
<comment type="caution">
    <text evidence="10">The sequence shown here is derived from an EMBL/GenBank/DDBJ whole genome shotgun (WGS) entry which is preliminary data.</text>
</comment>
<dbReference type="EMBL" id="JBHSNG010000002">
    <property type="protein sequence ID" value="MFC5580087.1"/>
    <property type="molecule type" value="Genomic_DNA"/>
</dbReference>
<evidence type="ECO:0000256" key="7">
    <source>
        <dbReference type="ARBA" id="ARBA00023136"/>
    </source>
</evidence>
<feature type="transmembrane region" description="Helical" evidence="8">
    <location>
        <begin position="362"/>
        <end position="384"/>
    </location>
</feature>
<evidence type="ECO:0000313" key="11">
    <source>
        <dbReference type="Proteomes" id="UP001596111"/>
    </source>
</evidence>
<dbReference type="InterPro" id="IPR004638">
    <property type="entry name" value="EmrB-like"/>
</dbReference>
<feature type="transmembrane region" description="Helical" evidence="8">
    <location>
        <begin position="84"/>
        <end position="103"/>
    </location>
</feature>
<protein>
    <submittedName>
        <fullName evidence="10">MFS transporter</fullName>
    </submittedName>
</protein>
<dbReference type="InterPro" id="IPR011701">
    <property type="entry name" value="MFS"/>
</dbReference>
<feature type="transmembrane region" description="Helical" evidence="8">
    <location>
        <begin position="143"/>
        <end position="162"/>
    </location>
</feature>
<dbReference type="SUPFAM" id="SSF103473">
    <property type="entry name" value="MFS general substrate transporter"/>
    <property type="match status" value="2"/>
</dbReference>
<dbReference type="Pfam" id="PF07690">
    <property type="entry name" value="MFS_1"/>
    <property type="match status" value="1"/>
</dbReference>
<gene>
    <name evidence="10" type="ORF">ACFPPB_02990</name>
</gene>
<dbReference type="PANTHER" id="PTHR42718:SF9">
    <property type="entry name" value="MAJOR FACILITATOR SUPERFAMILY MULTIDRUG TRANSPORTER MFSC"/>
    <property type="match status" value="1"/>
</dbReference>
<keyword evidence="11" id="KW-1185">Reference proteome</keyword>
<keyword evidence="3" id="KW-0813">Transport</keyword>
<evidence type="ECO:0000256" key="8">
    <source>
        <dbReference type="SAM" id="Phobius"/>
    </source>
</evidence>
<comment type="similarity">
    <text evidence="2">Belongs to the major facilitator superfamily. EmrB family.</text>
</comment>
<keyword evidence="7 8" id="KW-0472">Membrane</keyword>
<keyword evidence="4" id="KW-1003">Cell membrane</keyword>
<feature type="transmembrane region" description="Helical" evidence="8">
    <location>
        <begin position="438"/>
        <end position="456"/>
    </location>
</feature>
<feature type="transmembrane region" description="Helical" evidence="8">
    <location>
        <begin position="206"/>
        <end position="224"/>
    </location>
</feature>
<evidence type="ECO:0000256" key="6">
    <source>
        <dbReference type="ARBA" id="ARBA00022989"/>
    </source>
</evidence>
<evidence type="ECO:0000256" key="3">
    <source>
        <dbReference type="ARBA" id="ARBA00022448"/>
    </source>
</evidence>
<feature type="transmembrane region" description="Helical" evidence="8">
    <location>
        <begin position="174"/>
        <end position="194"/>
    </location>
</feature>
<feature type="transmembrane region" description="Helical" evidence="8">
    <location>
        <begin position="109"/>
        <end position="131"/>
    </location>
</feature>
<evidence type="ECO:0000256" key="2">
    <source>
        <dbReference type="ARBA" id="ARBA00008537"/>
    </source>
</evidence>
<feature type="domain" description="Major facilitator superfamily (MFS) profile" evidence="9">
    <location>
        <begin position="18"/>
        <end position="460"/>
    </location>
</feature>
<comment type="subcellular location">
    <subcellularLocation>
        <location evidence="1">Cell membrane</location>
        <topology evidence="1">Multi-pass membrane protein</topology>
    </subcellularLocation>
</comment>
<dbReference type="Gene3D" id="1.20.1720.10">
    <property type="entry name" value="Multidrug resistance protein D"/>
    <property type="match status" value="1"/>
</dbReference>
<dbReference type="CDD" id="cd17321">
    <property type="entry name" value="MFS_MMR_MDR_like"/>
    <property type="match status" value="1"/>
</dbReference>
<dbReference type="Proteomes" id="UP001596111">
    <property type="component" value="Unassembled WGS sequence"/>
</dbReference>
<dbReference type="NCBIfam" id="TIGR00711">
    <property type="entry name" value="efflux_EmrB"/>
    <property type="match status" value="1"/>
</dbReference>
<proteinExistence type="inferred from homology"/>
<feature type="transmembrane region" description="Helical" evidence="8">
    <location>
        <begin position="338"/>
        <end position="356"/>
    </location>
</feature>
<dbReference type="PROSITE" id="PS50850">
    <property type="entry name" value="MFS"/>
    <property type="match status" value="1"/>
</dbReference>
<dbReference type="InterPro" id="IPR020846">
    <property type="entry name" value="MFS_dom"/>
</dbReference>
<name>A0ABW0STD7_9GAMM</name>
<keyword evidence="6 8" id="KW-1133">Transmembrane helix</keyword>
<dbReference type="PRINTS" id="PR01036">
    <property type="entry name" value="TCRTETB"/>
</dbReference>
<evidence type="ECO:0000256" key="1">
    <source>
        <dbReference type="ARBA" id="ARBA00004651"/>
    </source>
</evidence>
<accession>A0ABW0STD7</accession>
<evidence type="ECO:0000313" key="10">
    <source>
        <dbReference type="EMBL" id="MFC5580087.1"/>
    </source>
</evidence>
<dbReference type="PANTHER" id="PTHR42718">
    <property type="entry name" value="MAJOR FACILITATOR SUPERFAMILY MULTIDRUG TRANSPORTER MFSC"/>
    <property type="match status" value="1"/>
</dbReference>
<organism evidence="10 11">
    <name type="scientific">Rhodanobacter terrae</name>
    <dbReference type="NCBI Taxonomy" id="418647"/>
    <lineage>
        <taxon>Bacteria</taxon>
        <taxon>Pseudomonadati</taxon>
        <taxon>Pseudomonadota</taxon>
        <taxon>Gammaproteobacteria</taxon>
        <taxon>Lysobacterales</taxon>
        <taxon>Rhodanobacteraceae</taxon>
        <taxon>Rhodanobacter</taxon>
    </lineage>
</organism>
<dbReference type="Gene3D" id="1.20.1250.20">
    <property type="entry name" value="MFS general substrate transporter like domains"/>
    <property type="match status" value="1"/>
</dbReference>
<feature type="transmembrane region" description="Helical" evidence="8">
    <location>
        <begin position="17"/>
        <end position="40"/>
    </location>
</feature>
<feature type="transmembrane region" description="Helical" evidence="8">
    <location>
        <begin position="52"/>
        <end position="72"/>
    </location>
</feature>
<feature type="transmembrane region" description="Helical" evidence="8">
    <location>
        <begin position="236"/>
        <end position="253"/>
    </location>
</feature>
<evidence type="ECO:0000256" key="4">
    <source>
        <dbReference type="ARBA" id="ARBA00022475"/>
    </source>
</evidence>
<keyword evidence="5 8" id="KW-0812">Transmembrane</keyword>
<feature type="transmembrane region" description="Helical" evidence="8">
    <location>
        <begin position="303"/>
        <end position="326"/>
    </location>
</feature>
<sequence>MKTTHVPTRQIEPRPSLILAICCLSLLMVAMDVTIVNVALPSIHRDLSASISGLQWVIDAYTMVVASLLMMAGSMADRFGRRRVFLIGLAVFMLGSLLCSLATNIHGLIAFRVLQALGATMLNPVAMSIIVNTFHEPKARARAIGIWGAVAGVSMALGPLIGGVLTQSIGWRSIFWVNLPIGMAAMVLATLYIPESKAAQPRQVDPVGQTLVFVALALLTYAVIEGPHIGWNTPVIAGAFTSVALAIVALLVYEPRRKEPLIDLRFFRSAPFSSATVIAICSFSAFSGFLFLNTIYLQEVRGYSAFQTGLCTLPMALATIVCSPLSGRLVATRGTQPSLLISGTATTISALMLTQLSAATPLALLLVSYVIFGIGFGMVNAPITNTAVSGMPKAQAGLAAAVASTSRQVGVSLGVAIAGTIAGARGVLRNFPQTTHPFWWLVGGGGAAVVFLGWLSSTAWAHGTRRHAAHLLEEVPTGAAV</sequence>
<evidence type="ECO:0000259" key="9">
    <source>
        <dbReference type="PROSITE" id="PS50850"/>
    </source>
</evidence>
<reference evidence="11" key="1">
    <citation type="journal article" date="2019" name="Int. J. Syst. Evol. Microbiol.">
        <title>The Global Catalogue of Microorganisms (GCM) 10K type strain sequencing project: providing services to taxonomists for standard genome sequencing and annotation.</title>
        <authorList>
            <consortium name="The Broad Institute Genomics Platform"/>
            <consortium name="The Broad Institute Genome Sequencing Center for Infectious Disease"/>
            <person name="Wu L."/>
            <person name="Ma J."/>
        </authorList>
    </citation>
    <scope>NUCLEOTIDE SEQUENCE [LARGE SCALE GENOMIC DNA]</scope>
    <source>
        <strain evidence="11">CGMCC 1.13587</strain>
    </source>
</reference>
<feature type="transmembrane region" description="Helical" evidence="8">
    <location>
        <begin position="274"/>
        <end position="297"/>
    </location>
</feature>
<evidence type="ECO:0000256" key="5">
    <source>
        <dbReference type="ARBA" id="ARBA00022692"/>
    </source>
</evidence>
<dbReference type="InterPro" id="IPR036259">
    <property type="entry name" value="MFS_trans_sf"/>
</dbReference>